<evidence type="ECO:0000256" key="9">
    <source>
        <dbReference type="ARBA" id="ARBA00023295"/>
    </source>
</evidence>
<evidence type="ECO:0000256" key="3">
    <source>
        <dbReference type="ARBA" id="ARBA00022763"/>
    </source>
</evidence>
<evidence type="ECO:0000256" key="8">
    <source>
        <dbReference type="ARBA" id="ARBA00023268"/>
    </source>
</evidence>
<dbReference type="PROSITE" id="PS51068">
    <property type="entry name" value="FPG_CAT"/>
    <property type="match status" value="1"/>
</dbReference>
<name>A0A2T6ZMR4_TUBBO</name>
<dbReference type="GO" id="GO:0006284">
    <property type="term" value="P:base-excision repair"/>
    <property type="evidence" value="ECO:0007669"/>
    <property type="project" value="InterPro"/>
</dbReference>
<evidence type="ECO:0000256" key="6">
    <source>
        <dbReference type="ARBA" id="ARBA00023204"/>
    </source>
</evidence>
<evidence type="ECO:0000256" key="7">
    <source>
        <dbReference type="ARBA" id="ARBA00023239"/>
    </source>
</evidence>
<dbReference type="Proteomes" id="UP000244722">
    <property type="component" value="Unassembled WGS sequence"/>
</dbReference>
<dbReference type="Pfam" id="PF06831">
    <property type="entry name" value="H2TH"/>
    <property type="match status" value="1"/>
</dbReference>
<evidence type="ECO:0000256" key="2">
    <source>
        <dbReference type="ARBA" id="ARBA00009409"/>
    </source>
</evidence>
<comment type="caution">
    <text evidence="11">The sequence shown here is derived from an EMBL/GenBank/DDBJ whole genome shotgun (WGS) entry which is preliminary data.</text>
</comment>
<dbReference type="Pfam" id="PF01149">
    <property type="entry name" value="Fapy_DNA_glyco"/>
    <property type="match status" value="1"/>
</dbReference>
<keyword evidence="7 11" id="KW-0456">Lyase</keyword>
<dbReference type="OrthoDB" id="444592at2759"/>
<evidence type="ECO:0000256" key="5">
    <source>
        <dbReference type="ARBA" id="ARBA00023125"/>
    </source>
</evidence>
<reference evidence="11 12" key="1">
    <citation type="submission" date="2017-04" db="EMBL/GenBank/DDBJ databases">
        <title>Draft genome sequence of Tuber borchii Vittad., a whitish edible truffle.</title>
        <authorList>
            <consortium name="DOE Joint Genome Institute"/>
            <person name="Murat C."/>
            <person name="Kuo A."/>
            <person name="Barry K.W."/>
            <person name="Clum A."/>
            <person name="Dockter R.B."/>
            <person name="Fauchery L."/>
            <person name="Iotti M."/>
            <person name="Kohler A."/>
            <person name="Labutti K."/>
            <person name="Lindquist E.A."/>
            <person name="Lipzen A."/>
            <person name="Ohm R.A."/>
            <person name="Wang M."/>
            <person name="Grigoriev I.V."/>
            <person name="Zambonelli A."/>
            <person name="Martin F.M."/>
        </authorList>
    </citation>
    <scope>NUCLEOTIDE SEQUENCE [LARGE SCALE GENOMIC DNA]</scope>
    <source>
        <strain evidence="11 12">Tbo3840</strain>
    </source>
</reference>
<comment type="similarity">
    <text evidence="2">Belongs to the FPG family.</text>
</comment>
<gene>
    <name evidence="11" type="ORF">B9Z19DRAFT_1087725</name>
</gene>
<keyword evidence="4" id="KW-0378">Hydrolase</keyword>
<dbReference type="PANTHER" id="PTHR22993:SF9">
    <property type="entry name" value="FORMAMIDOPYRIMIDINE-DNA GLYCOSYLASE"/>
    <property type="match status" value="1"/>
</dbReference>
<evidence type="ECO:0000313" key="12">
    <source>
        <dbReference type="Proteomes" id="UP000244722"/>
    </source>
</evidence>
<dbReference type="Gene3D" id="1.10.8.50">
    <property type="match status" value="1"/>
</dbReference>
<keyword evidence="12" id="KW-1185">Reference proteome</keyword>
<comment type="catalytic activity">
    <reaction evidence="1">
        <text>Hydrolysis of DNA containing ring-opened 7-methylguanine residues, releasing 2,6-diamino-4-hydroxy-5-(N-methyl)formamidopyrimidine.</text>
        <dbReference type="EC" id="3.2.2.23"/>
    </reaction>
</comment>
<sequence>MPELVQVARLVGRLKKYLAGKTLKNVAAMDDPAVFRDTTAHEFLRAMEGRTVRDAKSLGKYFWLEMDKPPHPVMHLGIAGWIFFKNDPYSHYQAREKPEFTVWPPRGEIFHLNIHGSQDEVKFADPRRLGRLRLMDCSAKDIPKQVPLSRLGPDPLQTEITTEFLRRKFTKHIPAQSLLSDQENIAGFGSWMSEEILYQARIHPEFQGRKFNDAQFERVRRSIEYVVKTAHEVDSDFSLFPSHWLKSFRFDLRLKGQRVENGEPVAYTKHIIKSAYVPSAQIKSRIEKGANLKKTTPTTELLFEMQEPPRTRYRLPVEPLKPKPMVFRDDGDDMILGEGVGLDYQDVLAPLRGERPLTAGDVHRPPPTKRREMVSNLVTQRNVRGHWDTKRERR</sequence>
<dbReference type="GO" id="GO:0008534">
    <property type="term" value="F:oxidized purine nucleobase lesion DNA N-glycosylase activity"/>
    <property type="evidence" value="ECO:0007669"/>
    <property type="project" value="UniProtKB-EC"/>
</dbReference>
<keyword evidence="8" id="KW-0511">Multifunctional enzyme</keyword>
<dbReference type="InterPro" id="IPR035937">
    <property type="entry name" value="FPG_N"/>
</dbReference>
<keyword evidence="6" id="KW-0234">DNA repair</keyword>
<keyword evidence="3" id="KW-0227">DNA damage</keyword>
<dbReference type="GO" id="GO:0003684">
    <property type="term" value="F:damaged DNA binding"/>
    <property type="evidence" value="ECO:0007669"/>
    <property type="project" value="InterPro"/>
</dbReference>
<dbReference type="SUPFAM" id="SSF46946">
    <property type="entry name" value="S13-like H2TH domain"/>
    <property type="match status" value="1"/>
</dbReference>
<dbReference type="InterPro" id="IPR010979">
    <property type="entry name" value="Ribosomal_uS13-like_H2TH"/>
</dbReference>
<feature type="domain" description="Formamidopyrimidine-DNA glycosylase catalytic" evidence="10">
    <location>
        <begin position="2"/>
        <end position="130"/>
    </location>
</feature>
<protein>
    <submittedName>
        <fullName evidence="11">DNA glycosylase/AP lyase</fullName>
    </submittedName>
</protein>
<dbReference type="GO" id="GO:0005634">
    <property type="term" value="C:nucleus"/>
    <property type="evidence" value="ECO:0007669"/>
    <property type="project" value="TreeGrafter"/>
</dbReference>
<dbReference type="GO" id="GO:0003906">
    <property type="term" value="F:DNA-(apurinic or apyrimidinic site) endonuclease activity"/>
    <property type="evidence" value="ECO:0007669"/>
    <property type="project" value="InterPro"/>
</dbReference>
<dbReference type="AlphaFoldDB" id="A0A2T6ZMR4"/>
<evidence type="ECO:0000256" key="4">
    <source>
        <dbReference type="ARBA" id="ARBA00022801"/>
    </source>
</evidence>
<dbReference type="InterPro" id="IPR012319">
    <property type="entry name" value="FPG_cat"/>
</dbReference>
<dbReference type="PANTHER" id="PTHR22993">
    <property type="entry name" value="FORMAMIDOPYRIMIDINE-DNA GLYCOSYLASE"/>
    <property type="match status" value="1"/>
</dbReference>
<keyword evidence="9" id="KW-0326">Glycosidase</keyword>
<dbReference type="STRING" id="42251.A0A2T6ZMR4"/>
<dbReference type="GO" id="GO:0016829">
    <property type="term" value="F:lyase activity"/>
    <property type="evidence" value="ECO:0007669"/>
    <property type="project" value="UniProtKB-KW"/>
</dbReference>
<evidence type="ECO:0000259" key="10">
    <source>
        <dbReference type="PROSITE" id="PS51068"/>
    </source>
</evidence>
<dbReference type="EMBL" id="NESQ01000178">
    <property type="protein sequence ID" value="PUU76704.1"/>
    <property type="molecule type" value="Genomic_DNA"/>
</dbReference>
<dbReference type="SMART" id="SM00898">
    <property type="entry name" value="Fapy_DNA_glyco"/>
    <property type="match status" value="1"/>
</dbReference>
<dbReference type="Gene3D" id="3.20.190.10">
    <property type="entry name" value="MutM-like, N-terminal"/>
    <property type="match status" value="1"/>
</dbReference>
<dbReference type="InterPro" id="IPR015886">
    <property type="entry name" value="H2TH_FPG"/>
</dbReference>
<accession>A0A2T6ZMR4</accession>
<organism evidence="11 12">
    <name type="scientific">Tuber borchii</name>
    <name type="common">White truffle</name>
    <dbReference type="NCBI Taxonomy" id="42251"/>
    <lineage>
        <taxon>Eukaryota</taxon>
        <taxon>Fungi</taxon>
        <taxon>Dikarya</taxon>
        <taxon>Ascomycota</taxon>
        <taxon>Pezizomycotina</taxon>
        <taxon>Pezizomycetes</taxon>
        <taxon>Pezizales</taxon>
        <taxon>Tuberaceae</taxon>
        <taxon>Tuber</taxon>
    </lineage>
</organism>
<proteinExistence type="inferred from homology"/>
<dbReference type="GO" id="GO:0008270">
    <property type="term" value="F:zinc ion binding"/>
    <property type="evidence" value="ECO:0007669"/>
    <property type="project" value="InterPro"/>
</dbReference>
<evidence type="ECO:0000256" key="1">
    <source>
        <dbReference type="ARBA" id="ARBA00001668"/>
    </source>
</evidence>
<dbReference type="SMART" id="SM01232">
    <property type="entry name" value="H2TH"/>
    <property type="match status" value="1"/>
</dbReference>
<keyword evidence="5" id="KW-0238">DNA-binding</keyword>
<evidence type="ECO:0000313" key="11">
    <source>
        <dbReference type="EMBL" id="PUU76704.1"/>
    </source>
</evidence>
<dbReference type="SUPFAM" id="SSF81624">
    <property type="entry name" value="N-terminal domain of MutM-like DNA repair proteins"/>
    <property type="match status" value="1"/>
</dbReference>